<keyword evidence="3" id="KW-1185">Reference proteome</keyword>
<comment type="caution">
    <text evidence="2">The sequence shown here is derived from an EMBL/GenBank/DDBJ whole genome shotgun (WGS) entry which is preliminary data.</text>
</comment>
<evidence type="ECO:0000256" key="1">
    <source>
        <dbReference type="SAM" id="MobiDB-lite"/>
    </source>
</evidence>
<dbReference type="VEuPathDB" id="FungiDB:TRIVIDRAFT_68542"/>
<dbReference type="GeneID" id="25797116"/>
<protein>
    <submittedName>
        <fullName evidence="2">Uncharacterized protein</fullName>
    </submittedName>
</protein>
<evidence type="ECO:0000313" key="2">
    <source>
        <dbReference type="EMBL" id="EHK18537.1"/>
    </source>
</evidence>
<dbReference type="RefSeq" id="XP_013952734.1">
    <property type="nucleotide sequence ID" value="XM_014097259.1"/>
</dbReference>
<dbReference type="AlphaFoldDB" id="G9N4L2"/>
<sequence length="100" mass="11209">MAVSCKRPGEEPMPCQAPSHVLPPSHGRDARARRITISQYDQANFLLLPILSNRLDFYSFRPDRCSSADQIIGRFDSTFDGILHSATPSTQLYGPFVRDV</sequence>
<evidence type="ECO:0000313" key="3">
    <source>
        <dbReference type="Proteomes" id="UP000007115"/>
    </source>
</evidence>
<organism evidence="2 3">
    <name type="scientific">Hypocrea virens (strain Gv29-8 / FGSC 10586)</name>
    <name type="common">Gliocladium virens</name>
    <name type="synonym">Trichoderma virens</name>
    <dbReference type="NCBI Taxonomy" id="413071"/>
    <lineage>
        <taxon>Eukaryota</taxon>
        <taxon>Fungi</taxon>
        <taxon>Dikarya</taxon>
        <taxon>Ascomycota</taxon>
        <taxon>Pezizomycotina</taxon>
        <taxon>Sordariomycetes</taxon>
        <taxon>Hypocreomycetidae</taxon>
        <taxon>Hypocreales</taxon>
        <taxon>Hypocreaceae</taxon>
        <taxon>Trichoderma</taxon>
    </lineage>
</organism>
<dbReference type="EMBL" id="ABDF02000086">
    <property type="protein sequence ID" value="EHK18537.1"/>
    <property type="molecule type" value="Genomic_DNA"/>
</dbReference>
<reference evidence="2 3" key="1">
    <citation type="journal article" date="2011" name="Genome Biol.">
        <title>Comparative genome sequence analysis underscores mycoparasitism as the ancestral life style of Trichoderma.</title>
        <authorList>
            <person name="Kubicek C.P."/>
            <person name="Herrera-Estrella A."/>
            <person name="Seidl-Seiboth V."/>
            <person name="Martinez D.A."/>
            <person name="Druzhinina I.S."/>
            <person name="Thon M."/>
            <person name="Zeilinger S."/>
            <person name="Casas-Flores S."/>
            <person name="Horwitz B.A."/>
            <person name="Mukherjee P.K."/>
            <person name="Mukherjee M."/>
            <person name="Kredics L."/>
            <person name="Alcaraz L.D."/>
            <person name="Aerts A."/>
            <person name="Antal Z."/>
            <person name="Atanasova L."/>
            <person name="Cervantes-Badillo M.G."/>
            <person name="Challacombe J."/>
            <person name="Chertkov O."/>
            <person name="McCluskey K."/>
            <person name="Coulpier F."/>
            <person name="Deshpande N."/>
            <person name="von Doehren H."/>
            <person name="Ebbole D.J."/>
            <person name="Esquivel-Naranjo E.U."/>
            <person name="Fekete E."/>
            <person name="Flipphi M."/>
            <person name="Glaser F."/>
            <person name="Gomez-Rodriguez E.Y."/>
            <person name="Gruber S."/>
            <person name="Han C."/>
            <person name="Henrissat B."/>
            <person name="Hermosa R."/>
            <person name="Hernandez-Onate M."/>
            <person name="Karaffa L."/>
            <person name="Kosti I."/>
            <person name="Le Crom S."/>
            <person name="Lindquist E."/>
            <person name="Lucas S."/>
            <person name="Luebeck M."/>
            <person name="Luebeck P.S."/>
            <person name="Margeot A."/>
            <person name="Metz B."/>
            <person name="Misra M."/>
            <person name="Nevalainen H."/>
            <person name="Omann M."/>
            <person name="Packer N."/>
            <person name="Perrone G."/>
            <person name="Uresti-Rivera E.E."/>
            <person name="Salamov A."/>
            <person name="Schmoll M."/>
            <person name="Seiboth B."/>
            <person name="Shapiro H."/>
            <person name="Sukno S."/>
            <person name="Tamayo-Ramos J.A."/>
            <person name="Tisch D."/>
            <person name="Wiest A."/>
            <person name="Wilkinson H.H."/>
            <person name="Zhang M."/>
            <person name="Coutinho P.M."/>
            <person name="Kenerley C.M."/>
            <person name="Monte E."/>
            <person name="Baker S.E."/>
            <person name="Grigoriev I.V."/>
        </authorList>
    </citation>
    <scope>NUCLEOTIDE SEQUENCE [LARGE SCALE GENOMIC DNA]</scope>
    <source>
        <strain evidence="3">Gv29-8 / FGSC 10586</strain>
    </source>
</reference>
<dbReference type="InParanoid" id="G9N4L2"/>
<gene>
    <name evidence="2" type="ORF">TRIVIDRAFT_68542</name>
</gene>
<dbReference type="HOGENOM" id="CLU_2306534_0_0_1"/>
<accession>G9N4L2</accession>
<dbReference type="Proteomes" id="UP000007115">
    <property type="component" value="Unassembled WGS sequence"/>
</dbReference>
<feature type="region of interest" description="Disordered" evidence="1">
    <location>
        <begin position="1"/>
        <end position="28"/>
    </location>
</feature>
<name>G9N4L2_HYPVG</name>
<proteinExistence type="predicted"/>